<evidence type="ECO:0000313" key="1">
    <source>
        <dbReference type="EMBL" id="HED10377.1"/>
    </source>
</evidence>
<name>A0A7V1PUI4_CALAY</name>
<proteinExistence type="predicted"/>
<protein>
    <submittedName>
        <fullName evidence="1">Uncharacterized protein</fullName>
    </submittedName>
</protein>
<accession>A0A7V1PUI4</accession>
<sequence length="65" mass="7109">MKSSQYTFELGQQDFSSLLKSDKLNLGIDPATYHIGSGDQFALKIDSRGPGIKLYQAIVTPDGFV</sequence>
<feature type="non-terminal residue" evidence="1">
    <location>
        <position position="65"/>
    </location>
</feature>
<dbReference type="EMBL" id="DRLD01000187">
    <property type="protein sequence ID" value="HED10377.1"/>
    <property type="molecule type" value="Genomic_DNA"/>
</dbReference>
<organism evidence="1">
    <name type="scientific">Caldithrix abyssi</name>
    <dbReference type="NCBI Taxonomy" id="187145"/>
    <lineage>
        <taxon>Bacteria</taxon>
        <taxon>Pseudomonadati</taxon>
        <taxon>Calditrichota</taxon>
        <taxon>Calditrichia</taxon>
        <taxon>Calditrichales</taxon>
        <taxon>Calditrichaceae</taxon>
        <taxon>Caldithrix</taxon>
    </lineage>
</organism>
<dbReference type="Proteomes" id="UP000886005">
    <property type="component" value="Unassembled WGS sequence"/>
</dbReference>
<gene>
    <name evidence="1" type="ORF">ENJ10_06790</name>
</gene>
<comment type="caution">
    <text evidence="1">The sequence shown here is derived from an EMBL/GenBank/DDBJ whole genome shotgun (WGS) entry which is preliminary data.</text>
</comment>
<dbReference type="AlphaFoldDB" id="A0A7V1PUI4"/>
<reference evidence="1" key="1">
    <citation type="journal article" date="2020" name="mSystems">
        <title>Genome- and Community-Level Interaction Insights into Carbon Utilization and Element Cycling Functions of Hydrothermarchaeota in Hydrothermal Sediment.</title>
        <authorList>
            <person name="Zhou Z."/>
            <person name="Liu Y."/>
            <person name="Xu W."/>
            <person name="Pan J."/>
            <person name="Luo Z.H."/>
            <person name="Li M."/>
        </authorList>
    </citation>
    <scope>NUCLEOTIDE SEQUENCE [LARGE SCALE GENOMIC DNA]</scope>
    <source>
        <strain evidence="1">HyVt-456</strain>
    </source>
</reference>